<name>A0ABN7AE04_9HEMI</name>
<accession>A0ABN7AE04</accession>
<dbReference type="Proteomes" id="UP001307889">
    <property type="component" value="Chromosome 2"/>
</dbReference>
<keyword evidence="3" id="KW-1185">Reference proteome</keyword>
<organism evidence="2 3">
    <name type="scientific">Nesidiocoris tenuis</name>
    <dbReference type="NCBI Taxonomy" id="355587"/>
    <lineage>
        <taxon>Eukaryota</taxon>
        <taxon>Metazoa</taxon>
        <taxon>Ecdysozoa</taxon>
        <taxon>Arthropoda</taxon>
        <taxon>Hexapoda</taxon>
        <taxon>Insecta</taxon>
        <taxon>Pterygota</taxon>
        <taxon>Neoptera</taxon>
        <taxon>Paraneoptera</taxon>
        <taxon>Hemiptera</taxon>
        <taxon>Heteroptera</taxon>
        <taxon>Panheteroptera</taxon>
        <taxon>Cimicomorpha</taxon>
        <taxon>Miridae</taxon>
        <taxon>Dicyphina</taxon>
        <taxon>Nesidiocoris</taxon>
    </lineage>
</organism>
<evidence type="ECO:0000256" key="1">
    <source>
        <dbReference type="SAM" id="SignalP"/>
    </source>
</evidence>
<feature type="signal peptide" evidence="1">
    <location>
        <begin position="1"/>
        <end position="17"/>
    </location>
</feature>
<evidence type="ECO:0008006" key="4">
    <source>
        <dbReference type="Google" id="ProtNLM"/>
    </source>
</evidence>
<feature type="chain" id="PRO_5047318076" description="Secreted protein" evidence="1">
    <location>
        <begin position="18"/>
        <end position="108"/>
    </location>
</feature>
<gene>
    <name evidence="2" type="ORF">NTJ_03324</name>
</gene>
<keyword evidence="1" id="KW-0732">Signal</keyword>
<proteinExistence type="predicted"/>
<reference evidence="2 3" key="1">
    <citation type="submission" date="2023-09" db="EMBL/GenBank/DDBJ databases">
        <title>Nesidiocoris tenuis whole genome shotgun sequence.</title>
        <authorList>
            <person name="Shibata T."/>
            <person name="Shimoda M."/>
            <person name="Kobayashi T."/>
            <person name="Uehara T."/>
        </authorList>
    </citation>
    <scope>NUCLEOTIDE SEQUENCE [LARGE SCALE GENOMIC DNA]</scope>
    <source>
        <strain evidence="2 3">Japan</strain>
    </source>
</reference>
<sequence>MHNSYVLVSSSLYPLLAFVRLPSTGVGPPAVRRWILQISPGANSRPSDPRTNGRRRRLMTARWLQGRRGGGPFDLLLASNSMYRFPESSTPFSSLTRTPASFQLAVEF</sequence>
<protein>
    <recommendedName>
        <fullName evidence="4">Secreted protein</fullName>
    </recommendedName>
</protein>
<evidence type="ECO:0000313" key="3">
    <source>
        <dbReference type="Proteomes" id="UP001307889"/>
    </source>
</evidence>
<dbReference type="EMBL" id="AP028910">
    <property type="protein sequence ID" value="BES90516.1"/>
    <property type="molecule type" value="Genomic_DNA"/>
</dbReference>
<evidence type="ECO:0000313" key="2">
    <source>
        <dbReference type="EMBL" id="BES90516.1"/>
    </source>
</evidence>